<accession>A0A8X8AVB8</accession>
<dbReference type="GO" id="GO:0006465">
    <property type="term" value="P:signal peptide processing"/>
    <property type="evidence" value="ECO:0007669"/>
    <property type="project" value="InterPro"/>
</dbReference>
<comment type="caution">
    <text evidence="2">The sequence shown here is derived from an EMBL/GenBank/DDBJ whole genome shotgun (WGS) entry which is preliminary data.</text>
</comment>
<dbReference type="GO" id="GO:0008233">
    <property type="term" value="F:peptidase activity"/>
    <property type="evidence" value="ECO:0007669"/>
    <property type="project" value="InterPro"/>
</dbReference>
<dbReference type="InterPro" id="IPR001932">
    <property type="entry name" value="PPM-type_phosphatase-like_dom"/>
</dbReference>
<protein>
    <recommendedName>
        <fullName evidence="1">PPM-type phosphatase domain-containing protein</fullName>
    </recommendedName>
</protein>
<dbReference type="PANTHER" id="PTHR10806:SF27">
    <property type="entry name" value="SIGNAL PEPTIDASE I"/>
    <property type="match status" value="1"/>
</dbReference>
<evidence type="ECO:0000313" key="3">
    <source>
        <dbReference type="Proteomes" id="UP000886595"/>
    </source>
</evidence>
<organism evidence="2 3">
    <name type="scientific">Brassica carinata</name>
    <name type="common">Ethiopian mustard</name>
    <name type="synonym">Abyssinian cabbage</name>
    <dbReference type="NCBI Taxonomy" id="52824"/>
    <lineage>
        <taxon>Eukaryota</taxon>
        <taxon>Viridiplantae</taxon>
        <taxon>Streptophyta</taxon>
        <taxon>Embryophyta</taxon>
        <taxon>Tracheophyta</taxon>
        <taxon>Spermatophyta</taxon>
        <taxon>Magnoliopsida</taxon>
        <taxon>eudicotyledons</taxon>
        <taxon>Gunneridae</taxon>
        <taxon>Pentapetalae</taxon>
        <taxon>rosids</taxon>
        <taxon>malvids</taxon>
        <taxon>Brassicales</taxon>
        <taxon>Brassicaceae</taxon>
        <taxon>Brassiceae</taxon>
        <taxon>Brassica</taxon>
    </lineage>
</organism>
<dbReference type="SUPFAM" id="SSF81606">
    <property type="entry name" value="PP2C-like"/>
    <property type="match status" value="1"/>
</dbReference>
<dbReference type="EMBL" id="JAAMPC010000005">
    <property type="protein sequence ID" value="KAG2312622.1"/>
    <property type="molecule type" value="Genomic_DNA"/>
</dbReference>
<dbReference type="InterPro" id="IPR001733">
    <property type="entry name" value="Peptidase_S26B"/>
</dbReference>
<dbReference type="AlphaFoldDB" id="A0A8X8AVB8"/>
<reference evidence="2 3" key="1">
    <citation type="submission" date="2020-02" db="EMBL/GenBank/DDBJ databases">
        <authorList>
            <person name="Ma Q."/>
            <person name="Huang Y."/>
            <person name="Song X."/>
            <person name="Pei D."/>
        </authorList>
    </citation>
    <scope>NUCLEOTIDE SEQUENCE [LARGE SCALE GENOMIC DNA]</scope>
    <source>
        <strain evidence="2">Sxm20200214</strain>
        <tissue evidence="2">Leaf</tissue>
    </source>
</reference>
<dbReference type="Gene3D" id="3.60.40.10">
    <property type="entry name" value="PPM-type phosphatase domain"/>
    <property type="match status" value="1"/>
</dbReference>
<dbReference type="GO" id="GO:0005787">
    <property type="term" value="C:signal peptidase complex"/>
    <property type="evidence" value="ECO:0007669"/>
    <property type="project" value="TreeGrafter"/>
</dbReference>
<sequence>MTKDPIRAGEIAVFNVDVHERENTGEVSVIIKGDNNDVDNMGLYADGQFWLHRHHIMGRAVGIFLKEVKSSLRNVFLQADLGLEKEHNISSSSGTTALAPLFWKRIVLCTNCDTIDMSQDRRPIYLAGTRRVEQCGGFVHDGYLNGILSVTRALGDWDIKLPRGDPMRSARDLALEALRLNMFDNPTVVAVCFLLADNMAMAAPPVEKQQCCS</sequence>
<proteinExistence type="predicted"/>
<evidence type="ECO:0000313" key="2">
    <source>
        <dbReference type="EMBL" id="KAG2312622.1"/>
    </source>
</evidence>
<name>A0A8X8AVB8_BRACI</name>
<dbReference type="Pfam" id="PF00481">
    <property type="entry name" value="PP2C"/>
    <property type="match status" value="1"/>
</dbReference>
<dbReference type="InterPro" id="IPR036457">
    <property type="entry name" value="PPM-type-like_dom_sf"/>
</dbReference>
<gene>
    <name evidence="2" type="ORF">Bca52824_024179</name>
</gene>
<dbReference type="OrthoDB" id="1718941at2759"/>
<dbReference type="PANTHER" id="PTHR10806">
    <property type="entry name" value="SIGNAL PEPTIDASE COMPLEX CATALYTIC SUBUNIT SEC11"/>
    <property type="match status" value="1"/>
</dbReference>
<feature type="domain" description="PPM-type phosphatase" evidence="1">
    <location>
        <begin position="105"/>
        <end position="160"/>
    </location>
</feature>
<keyword evidence="3" id="KW-1185">Reference proteome</keyword>
<evidence type="ECO:0000259" key="1">
    <source>
        <dbReference type="Pfam" id="PF00481"/>
    </source>
</evidence>
<dbReference type="Proteomes" id="UP000886595">
    <property type="component" value="Unassembled WGS sequence"/>
</dbReference>